<protein>
    <submittedName>
        <fullName evidence="1">Uncharacterized protein</fullName>
    </submittedName>
</protein>
<sequence length="250" mass="27650">MKLGSKSHYFRQSISDDNSVTVLQKISKGQASDTINGIKYAKDVKTYFMTDEDGNPLSLLGLGNGSGSVYTGIGLHAIGGGTQGYNTSFYYDFINAKVYAETLNFKSKGGYNYIDVDEYDEANVKTNGFKLGCGDVWVLGDRYVKRFNCKDNKFEKLYKVDGGMTNLHCSLPTDVVVWDTDKECYSIVYPKASAEDKNDATTTETAYATTEATVLTTVNGWIKNTDGIWNYIKADGTKATGWYCLVLFKS</sequence>
<proteinExistence type="predicted"/>
<comment type="caution">
    <text evidence="1">The sequence shown here is derived from an EMBL/GenBank/DDBJ whole genome shotgun (WGS) entry which is preliminary data.</text>
</comment>
<accession>A0A1S8TEK6</accession>
<gene>
    <name evidence="1" type="ORF">CLPUN_29020</name>
</gene>
<dbReference type="Proteomes" id="UP000190890">
    <property type="component" value="Unassembled WGS sequence"/>
</dbReference>
<dbReference type="AlphaFoldDB" id="A0A1S8TEK6"/>
<organism evidence="1 2">
    <name type="scientific">Clostridium puniceum</name>
    <dbReference type="NCBI Taxonomy" id="29367"/>
    <lineage>
        <taxon>Bacteria</taxon>
        <taxon>Bacillati</taxon>
        <taxon>Bacillota</taxon>
        <taxon>Clostridia</taxon>
        <taxon>Eubacteriales</taxon>
        <taxon>Clostridiaceae</taxon>
        <taxon>Clostridium</taxon>
    </lineage>
</organism>
<evidence type="ECO:0000313" key="1">
    <source>
        <dbReference type="EMBL" id="OOM76054.1"/>
    </source>
</evidence>
<dbReference type="STRING" id="29367.CLPUN_29020"/>
<dbReference type="EMBL" id="LZZM01000178">
    <property type="protein sequence ID" value="OOM76054.1"/>
    <property type="molecule type" value="Genomic_DNA"/>
</dbReference>
<evidence type="ECO:0000313" key="2">
    <source>
        <dbReference type="Proteomes" id="UP000190890"/>
    </source>
</evidence>
<keyword evidence="2" id="KW-1185">Reference proteome</keyword>
<name>A0A1S8TEK6_9CLOT</name>
<reference evidence="1 2" key="1">
    <citation type="submission" date="2016-05" db="EMBL/GenBank/DDBJ databases">
        <title>Microbial solvent formation.</title>
        <authorList>
            <person name="Poehlein A."/>
            <person name="Montoya Solano J.D."/>
            <person name="Flitsch S."/>
            <person name="Krabben P."/>
            <person name="Duerre P."/>
            <person name="Daniel R."/>
        </authorList>
    </citation>
    <scope>NUCLEOTIDE SEQUENCE [LARGE SCALE GENOMIC DNA]</scope>
    <source>
        <strain evidence="1 2">DSM 2619</strain>
    </source>
</reference>